<dbReference type="Proteomes" id="UP000762676">
    <property type="component" value="Unassembled WGS sequence"/>
</dbReference>
<protein>
    <submittedName>
        <fullName evidence="2">Uncharacterized protein</fullName>
    </submittedName>
</protein>
<evidence type="ECO:0000256" key="1">
    <source>
        <dbReference type="SAM" id="Phobius"/>
    </source>
</evidence>
<sequence length="101" mass="10759">MLKVALVFTAKGNQMCEGTGVIKARTYVPTLDLRKWRVAVPNVASIRTVTLSVVWPCPYVLNKTFSEVVVVVVIVVVVVVAVVVAAAAAVVVVVEVLVVVE</sequence>
<evidence type="ECO:0000313" key="2">
    <source>
        <dbReference type="EMBL" id="GFS14608.1"/>
    </source>
</evidence>
<dbReference type="AlphaFoldDB" id="A0AAV4IY51"/>
<keyword evidence="1" id="KW-0472">Membrane</keyword>
<keyword evidence="3" id="KW-1185">Reference proteome</keyword>
<keyword evidence="1" id="KW-0812">Transmembrane</keyword>
<accession>A0AAV4IY51</accession>
<comment type="caution">
    <text evidence="2">The sequence shown here is derived from an EMBL/GenBank/DDBJ whole genome shotgun (WGS) entry which is preliminary data.</text>
</comment>
<organism evidence="2 3">
    <name type="scientific">Elysia marginata</name>
    <dbReference type="NCBI Taxonomy" id="1093978"/>
    <lineage>
        <taxon>Eukaryota</taxon>
        <taxon>Metazoa</taxon>
        <taxon>Spiralia</taxon>
        <taxon>Lophotrochozoa</taxon>
        <taxon>Mollusca</taxon>
        <taxon>Gastropoda</taxon>
        <taxon>Heterobranchia</taxon>
        <taxon>Euthyneura</taxon>
        <taxon>Panpulmonata</taxon>
        <taxon>Sacoglossa</taxon>
        <taxon>Placobranchoidea</taxon>
        <taxon>Plakobranchidae</taxon>
        <taxon>Elysia</taxon>
    </lineage>
</organism>
<proteinExistence type="predicted"/>
<evidence type="ECO:0000313" key="3">
    <source>
        <dbReference type="Proteomes" id="UP000762676"/>
    </source>
</evidence>
<keyword evidence="1" id="KW-1133">Transmembrane helix</keyword>
<name>A0AAV4IY51_9GAST</name>
<feature type="transmembrane region" description="Helical" evidence="1">
    <location>
        <begin position="68"/>
        <end position="100"/>
    </location>
</feature>
<gene>
    <name evidence="2" type="ORF">ElyMa_001428100</name>
</gene>
<reference evidence="2 3" key="1">
    <citation type="journal article" date="2021" name="Elife">
        <title>Chloroplast acquisition without the gene transfer in kleptoplastic sea slugs, Plakobranchus ocellatus.</title>
        <authorList>
            <person name="Maeda T."/>
            <person name="Takahashi S."/>
            <person name="Yoshida T."/>
            <person name="Shimamura S."/>
            <person name="Takaki Y."/>
            <person name="Nagai Y."/>
            <person name="Toyoda A."/>
            <person name="Suzuki Y."/>
            <person name="Arimoto A."/>
            <person name="Ishii H."/>
            <person name="Satoh N."/>
            <person name="Nishiyama T."/>
            <person name="Hasebe M."/>
            <person name="Maruyama T."/>
            <person name="Minagawa J."/>
            <person name="Obokata J."/>
            <person name="Shigenobu S."/>
        </authorList>
    </citation>
    <scope>NUCLEOTIDE SEQUENCE [LARGE SCALE GENOMIC DNA]</scope>
</reference>
<dbReference type="EMBL" id="BMAT01002808">
    <property type="protein sequence ID" value="GFS14608.1"/>
    <property type="molecule type" value="Genomic_DNA"/>
</dbReference>